<reference evidence="2" key="1">
    <citation type="journal article" date="2019" name="MBio">
        <title>Comparative genomics for the elucidation of multidrug resistance (MDR) in Candida lusitaniae.</title>
        <authorList>
            <person name="Kannan A."/>
            <person name="Asner S.A."/>
            <person name="Trachsel E."/>
            <person name="Kelly S."/>
            <person name="Parker J."/>
            <person name="Sanglard D."/>
        </authorList>
    </citation>
    <scope>NUCLEOTIDE SEQUENCE [LARGE SCALE GENOMIC DNA]</scope>
    <source>
        <strain evidence="2">P1</strain>
    </source>
</reference>
<dbReference type="EMBL" id="CP038487">
    <property type="protein sequence ID" value="QFZ28222.1"/>
    <property type="molecule type" value="Genomic_DNA"/>
</dbReference>
<keyword evidence="2" id="KW-1185">Reference proteome</keyword>
<accession>A0ACD0WMD3</accession>
<organism evidence="1 2">
    <name type="scientific">Clavispora lusitaniae</name>
    <name type="common">Candida lusitaniae</name>
    <dbReference type="NCBI Taxonomy" id="36911"/>
    <lineage>
        <taxon>Eukaryota</taxon>
        <taxon>Fungi</taxon>
        <taxon>Dikarya</taxon>
        <taxon>Ascomycota</taxon>
        <taxon>Saccharomycotina</taxon>
        <taxon>Pichiomycetes</taxon>
        <taxon>Metschnikowiaceae</taxon>
        <taxon>Clavispora</taxon>
    </lineage>
</organism>
<gene>
    <name evidence="1" type="ORF">EJF14_40253</name>
</gene>
<protein>
    <submittedName>
        <fullName evidence="1">Monopolin complex subunit</fullName>
    </submittedName>
</protein>
<sequence>MLLSFIKYVLFSACPVYILPIFIAHRVLQTTNISTMAKTAKGTRSKDVSEQEAVRKSPRSKSNSLALSAASPTRIKKTKKAPAKKETQPPKEPAKRGRKKKDPDQIIETISLAAETEVAKPNGVQETSTFDKSHRITEADILAADTSAKVVHFVNSLVGSQKQIFESYKRTARLQMENDSRLISQLRHELENKQKSIDSLSASLRRLEDASTTGSSSSVVSSTPQRGRMPELYESPIRRRNASAMVHQEDLANELKTIGVTLDMLELLTGVRIISYEEDRVKFYFDVKQSSTNSDSDNDAISVTYRLVIKRKFENTAEVTYVPTFFQKMDESPASEEEEIMNSHARVLAPHLPEYLKDSLIFPYNTLSQFYAKMSKALNKATKK</sequence>
<evidence type="ECO:0000313" key="2">
    <source>
        <dbReference type="Proteomes" id="UP000326582"/>
    </source>
</evidence>
<evidence type="ECO:0000313" key="1">
    <source>
        <dbReference type="EMBL" id="QFZ28222.1"/>
    </source>
</evidence>
<name>A0ACD0WMD3_CLALS</name>
<dbReference type="Proteomes" id="UP000326582">
    <property type="component" value="Chromosome 4"/>
</dbReference>
<proteinExistence type="predicted"/>